<dbReference type="RefSeq" id="XP_007405860.1">
    <property type="nucleotide sequence ID" value="XM_007405798.1"/>
</dbReference>
<accession>F4R8W7</accession>
<dbReference type="InParanoid" id="F4R8W7"/>
<dbReference type="VEuPathDB" id="FungiDB:MELLADRAFT_92231"/>
<evidence type="ECO:0008006" key="5">
    <source>
        <dbReference type="Google" id="ProtNLM"/>
    </source>
</evidence>
<feature type="transmembrane region" description="Helical" evidence="2">
    <location>
        <begin position="15"/>
        <end position="34"/>
    </location>
</feature>
<feature type="compositionally biased region" description="Basic and acidic residues" evidence="1">
    <location>
        <begin position="62"/>
        <end position="86"/>
    </location>
</feature>
<dbReference type="AlphaFoldDB" id="F4R8W7"/>
<evidence type="ECO:0000313" key="4">
    <source>
        <dbReference type="Proteomes" id="UP000001072"/>
    </source>
</evidence>
<reference evidence="4" key="1">
    <citation type="journal article" date="2011" name="Proc. Natl. Acad. Sci. U.S.A.">
        <title>Obligate biotrophy features unraveled by the genomic analysis of rust fungi.</title>
        <authorList>
            <person name="Duplessis S."/>
            <person name="Cuomo C.A."/>
            <person name="Lin Y.-C."/>
            <person name="Aerts A."/>
            <person name="Tisserant E."/>
            <person name="Veneault-Fourrey C."/>
            <person name="Joly D.L."/>
            <person name="Hacquard S."/>
            <person name="Amselem J."/>
            <person name="Cantarel B.L."/>
            <person name="Chiu R."/>
            <person name="Coutinho P.M."/>
            <person name="Feau N."/>
            <person name="Field M."/>
            <person name="Frey P."/>
            <person name="Gelhaye E."/>
            <person name="Goldberg J."/>
            <person name="Grabherr M.G."/>
            <person name="Kodira C.D."/>
            <person name="Kohler A."/>
            <person name="Kuees U."/>
            <person name="Lindquist E.A."/>
            <person name="Lucas S.M."/>
            <person name="Mago R."/>
            <person name="Mauceli E."/>
            <person name="Morin E."/>
            <person name="Murat C."/>
            <person name="Pangilinan J.L."/>
            <person name="Park R."/>
            <person name="Pearson M."/>
            <person name="Quesneville H."/>
            <person name="Rouhier N."/>
            <person name="Sakthikumar S."/>
            <person name="Salamov A.A."/>
            <person name="Schmutz J."/>
            <person name="Selles B."/>
            <person name="Shapiro H."/>
            <person name="Tanguay P."/>
            <person name="Tuskan G.A."/>
            <person name="Henrissat B."/>
            <person name="Van de Peer Y."/>
            <person name="Rouze P."/>
            <person name="Ellis J.G."/>
            <person name="Dodds P.N."/>
            <person name="Schein J.E."/>
            <person name="Zhong S."/>
            <person name="Hamelin R.C."/>
            <person name="Grigoriev I.V."/>
            <person name="Szabo L.J."/>
            <person name="Martin F."/>
        </authorList>
    </citation>
    <scope>NUCLEOTIDE SEQUENCE [LARGE SCALE GENOMIC DNA]</scope>
    <source>
        <strain evidence="4">98AG31 / pathotype 3-4-7</strain>
    </source>
</reference>
<feature type="region of interest" description="Disordered" evidence="1">
    <location>
        <begin position="48"/>
        <end position="97"/>
    </location>
</feature>
<keyword evidence="2" id="KW-0472">Membrane</keyword>
<dbReference type="OrthoDB" id="1077582at2759"/>
<name>F4R8W7_MELLP</name>
<dbReference type="InterPro" id="IPR044851">
    <property type="entry name" value="Wax_synthase"/>
</dbReference>
<feature type="transmembrane region" description="Helical" evidence="2">
    <location>
        <begin position="139"/>
        <end position="162"/>
    </location>
</feature>
<evidence type="ECO:0000256" key="2">
    <source>
        <dbReference type="SAM" id="Phobius"/>
    </source>
</evidence>
<keyword evidence="2" id="KW-1133">Transmembrane helix</keyword>
<dbReference type="KEGG" id="mlr:MELLADRAFT_92231"/>
<dbReference type="GO" id="GO:0006629">
    <property type="term" value="P:lipid metabolic process"/>
    <property type="evidence" value="ECO:0007669"/>
    <property type="project" value="InterPro"/>
</dbReference>
<evidence type="ECO:0000313" key="3">
    <source>
        <dbReference type="EMBL" id="EGG11258.1"/>
    </source>
</evidence>
<dbReference type="Proteomes" id="UP000001072">
    <property type="component" value="Unassembled WGS sequence"/>
</dbReference>
<sequence length="400" mass="44501">MRTLKPAEEFMHLNFPLVSLPSFHIVCLAIIFAFREGDVFKSPAALKEQAKSARNDTSNDTSYKEEKKKINKKTHDTTKSPEKSHDGVTAATKPKTPPSIGELTKFVLALLMSPRGLQCTWSPPPHIVPLGKATSKSAFVGETIMTGIIMHLLFLTTCAFAVPSCQNPRGAYGFLTEEVGLPPSQLLETVSPYILTLVFGGTAYSGFSLLAALFNLVEVTVYWLARIILPSDFKPEEFDPVWYPPLFSAPWSRHNLTDFWAKDADYIIPLLGWHATFRYDFIYCGAMPFLKIFGGYGPVTTKIAGLAGAMLCSAAMHEIALVSITKIDWTFVTTKMFLGQGLGIVMETIYRKLTGKKVRMDWIHLNHLKEAELRQLYTSSNPGWGSYWVFMDSSAFGVMG</sequence>
<dbReference type="GO" id="GO:0008374">
    <property type="term" value="F:O-acyltransferase activity"/>
    <property type="evidence" value="ECO:0007669"/>
    <property type="project" value="InterPro"/>
</dbReference>
<proteinExistence type="predicted"/>
<dbReference type="PANTHER" id="PTHR31595">
    <property type="entry name" value="LONG-CHAIN-ALCOHOL O-FATTY-ACYLTRANSFERASE 3-RELATED"/>
    <property type="match status" value="1"/>
</dbReference>
<dbReference type="HOGENOM" id="CLU_633232_0_0_1"/>
<protein>
    <recommendedName>
        <fullName evidence="5">Wax synthase domain-containing protein</fullName>
    </recommendedName>
</protein>
<keyword evidence="2" id="KW-0812">Transmembrane</keyword>
<feature type="transmembrane region" description="Helical" evidence="2">
    <location>
        <begin position="193"/>
        <end position="217"/>
    </location>
</feature>
<evidence type="ECO:0000256" key="1">
    <source>
        <dbReference type="SAM" id="MobiDB-lite"/>
    </source>
</evidence>
<dbReference type="PANTHER" id="PTHR31595:SF57">
    <property type="entry name" value="OS04G0481900 PROTEIN"/>
    <property type="match status" value="1"/>
</dbReference>
<dbReference type="EMBL" id="GL883093">
    <property type="protein sequence ID" value="EGG11258.1"/>
    <property type="molecule type" value="Genomic_DNA"/>
</dbReference>
<keyword evidence="4" id="KW-1185">Reference proteome</keyword>
<dbReference type="GeneID" id="18936175"/>
<gene>
    <name evidence="3" type="ORF">MELLADRAFT_92231</name>
</gene>
<organism evidence="4">
    <name type="scientific">Melampsora larici-populina (strain 98AG31 / pathotype 3-4-7)</name>
    <name type="common">Poplar leaf rust fungus</name>
    <dbReference type="NCBI Taxonomy" id="747676"/>
    <lineage>
        <taxon>Eukaryota</taxon>
        <taxon>Fungi</taxon>
        <taxon>Dikarya</taxon>
        <taxon>Basidiomycota</taxon>
        <taxon>Pucciniomycotina</taxon>
        <taxon>Pucciniomycetes</taxon>
        <taxon>Pucciniales</taxon>
        <taxon>Melampsoraceae</taxon>
        <taxon>Melampsora</taxon>
    </lineage>
</organism>